<keyword evidence="2" id="KW-1185">Reference proteome</keyword>
<dbReference type="AlphaFoldDB" id="A0A5D8YCJ2"/>
<evidence type="ECO:0000313" key="1">
    <source>
        <dbReference type="EMBL" id="TZF80206.1"/>
    </source>
</evidence>
<dbReference type="SUPFAM" id="SSF158499">
    <property type="entry name" value="DnaD domain-like"/>
    <property type="match status" value="1"/>
</dbReference>
<dbReference type="EMBL" id="VTRV01000286">
    <property type="protein sequence ID" value="TZF80206.1"/>
    <property type="molecule type" value="Genomic_DNA"/>
</dbReference>
<proteinExistence type="predicted"/>
<comment type="caution">
    <text evidence="1">The sequence shown here is derived from an EMBL/GenBank/DDBJ whole genome shotgun (WGS) entry which is preliminary data.</text>
</comment>
<name>A0A5D8YCJ2_9GAMM</name>
<dbReference type="RefSeq" id="WP_149353949.1">
    <property type="nucleotide sequence ID" value="NZ_VTRV01000286.1"/>
</dbReference>
<accession>A0A5D8YCJ2</accession>
<dbReference type="Proteomes" id="UP000323164">
    <property type="component" value="Unassembled WGS sequence"/>
</dbReference>
<sequence length="90" mass="10509">MTVQRRQTTKSELDDVVDYWLNCPRCSGHHEEASLIQFLELFTPHQIKGAMYLATAAGRPNYFKYLCGILQNWRRDLEAGVQPRYFDIGE</sequence>
<dbReference type="InterPro" id="IPR034829">
    <property type="entry name" value="DnaD-like_sf"/>
</dbReference>
<evidence type="ECO:0000313" key="2">
    <source>
        <dbReference type="Proteomes" id="UP000323164"/>
    </source>
</evidence>
<protein>
    <submittedName>
        <fullName evidence="1">Uncharacterized protein</fullName>
    </submittedName>
</protein>
<gene>
    <name evidence="1" type="ORF">FW784_14110</name>
</gene>
<organism evidence="1 2">
    <name type="scientific">Cognatilysobacter lacus</name>
    <dbReference type="NCBI Taxonomy" id="1643323"/>
    <lineage>
        <taxon>Bacteria</taxon>
        <taxon>Pseudomonadati</taxon>
        <taxon>Pseudomonadota</taxon>
        <taxon>Gammaproteobacteria</taxon>
        <taxon>Lysobacterales</taxon>
        <taxon>Lysobacteraceae</taxon>
        <taxon>Cognatilysobacter</taxon>
    </lineage>
</organism>
<reference evidence="1 2" key="1">
    <citation type="submission" date="2019-08" db="EMBL/GenBank/DDBJ databases">
        <title>Draft genome sequence of Lysobacter sp. UKS-15.</title>
        <authorList>
            <person name="Im W.-T."/>
        </authorList>
    </citation>
    <scope>NUCLEOTIDE SEQUENCE [LARGE SCALE GENOMIC DNA]</scope>
    <source>
        <strain evidence="1 2">UKS-15</strain>
    </source>
</reference>